<dbReference type="PROSITE" id="PS00059">
    <property type="entry name" value="ADH_ZINC"/>
    <property type="match status" value="1"/>
</dbReference>
<dbReference type="InterPro" id="IPR002328">
    <property type="entry name" value="ADH_Zn_CS"/>
</dbReference>
<proteinExistence type="inferred from homology"/>
<comment type="caution">
    <text evidence="8">The sequence shown here is derived from an EMBL/GenBank/DDBJ whole genome shotgun (WGS) entry which is preliminary data.</text>
</comment>
<feature type="domain" description="Alcohol dehydrogenase-like N-terminal" evidence="7">
    <location>
        <begin position="24"/>
        <end position="135"/>
    </location>
</feature>
<protein>
    <submittedName>
        <fullName evidence="8">Putative zinc-binding alcohol dehydrogenase</fullName>
    </submittedName>
</protein>
<dbReference type="GO" id="GO:0016491">
    <property type="term" value="F:oxidoreductase activity"/>
    <property type="evidence" value="ECO:0007669"/>
    <property type="project" value="UniProtKB-KW"/>
</dbReference>
<reference evidence="8 9" key="1">
    <citation type="submission" date="2018-12" db="EMBL/GenBank/DDBJ databases">
        <title>Draft genome sequence of Embleya hyalina NBRC 13850T.</title>
        <authorList>
            <person name="Komaki H."/>
            <person name="Hosoyama A."/>
            <person name="Kimura A."/>
            <person name="Ichikawa N."/>
            <person name="Tamura T."/>
        </authorList>
    </citation>
    <scope>NUCLEOTIDE SEQUENCE [LARGE SCALE GENOMIC DNA]</scope>
    <source>
        <strain evidence="8 9">NBRC 13850</strain>
    </source>
</reference>
<evidence type="ECO:0000259" key="7">
    <source>
        <dbReference type="Pfam" id="PF08240"/>
    </source>
</evidence>
<dbReference type="InterPro" id="IPR013154">
    <property type="entry name" value="ADH-like_N"/>
</dbReference>
<comment type="cofactor">
    <cofactor evidence="1 5">
        <name>Zn(2+)</name>
        <dbReference type="ChEBI" id="CHEBI:29105"/>
    </cofactor>
</comment>
<dbReference type="Pfam" id="PF00107">
    <property type="entry name" value="ADH_zinc_N"/>
    <property type="match status" value="1"/>
</dbReference>
<dbReference type="PANTHER" id="PTHR42813">
    <property type="entry name" value="ZINC-TYPE ALCOHOL DEHYDROGENASE-LIKE"/>
    <property type="match status" value="1"/>
</dbReference>
<evidence type="ECO:0000256" key="2">
    <source>
        <dbReference type="ARBA" id="ARBA00022723"/>
    </source>
</evidence>
<dbReference type="RefSeq" id="WP_126636425.1">
    <property type="nucleotide sequence ID" value="NZ_BIFH01000015.1"/>
</dbReference>
<dbReference type="Pfam" id="PF08240">
    <property type="entry name" value="ADH_N"/>
    <property type="match status" value="1"/>
</dbReference>
<sequence length="347" mass="35316">MRAVVVNGTRDVSVEKVADPVLAGPDGAIVQVTASALCGSDLHFYEGEFPAVGLRPGHEVVGTVVEIGADVGRIAVGDRVLVSPVIGCGRCPGCRAGNPIDCVGGGVRVLGGDVGLPGGHAEAVAVPAADAWLLPVPEDVSADHAVLLTDALPTGWTAATRADITPGATVLVIGLGPVGLYALQAAQVLGAGRILAADRVPERLAMAERLGAEPIDATRGDVAEQVRAATGGLGADAVIEAVGQDATLSAAIASVRSSGTVSVVGVDANFAFPIAVPLLLIRNVTLRFTTAPVAATWPTLIPLIRHGRLIPVDVFTHRMPLSEAAAGYRTFADRTDGCLKVLFDPTR</sequence>
<dbReference type="InterPro" id="IPR036291">
    <property type="entry name" value="NAD(P)-bd_dom_sf"/>
</dbReference>
<dbReference type="PANTHER" id="PTHR42813:SF2">
    <property type="entry name" value="DEHYDROGENASE, ZINC-CONTAINING, PUTATIVE (AFU_ORTHOLOGUE AFUA_2G02810)-RELATED"/>
    <property type="match status" value="1"/>
</dbReference>
<dbReference type="SUPFAM" id="SSF50129">
    <property type="entry name" value="GroES-like"/>
    <property type="match status" value="1"/>
</dbReference>
<evidence type="ECO:0000256" key="5">
    <source>
        <dbReference type="RuleBase" id="RU361277"/>
    </source>
</evidence>
<keyword evidence="4" id="KW-0560">Oxidoreductase</keyword>
<evidence type="ECO:0000256" key="3">
    <source>
        <dbReference type="ARBA" id="ARBA00022833"/>
    </source>
</evidence>
<dbReference type="GO" id="GO:0008270">
    <property type="term" value="F:zinc ion binding"/>
    <property type="evidence" value="ECO:0007669"/>
    <property type="project" value="InterPro"/>
</dbReference>
<keyword evidence="3 5" id="KW-0862">Zinc</keyword>
<evidence type="ECO:0000259" key="6">
    <source>
        <dbReference type="Pfam" id="PF00107"/>
    </source>
</evidence>
<evidence type="ECO:0000313" key="8">
    <source>
        <dbReference type="EMBL" id="GCD94218.1"/>
    </source>
</evidence>
<dbReference type="AlphaFoldDB" id="A0A401YI19"/>
<evidence type="ECO:0000313" key="9">
    <source>
        <dbReference type="Proteomes" id="UP000286931"/>
    </source>
</evidence>
<dbReference type="InterPro" id="IPR013149">
    <property type="entry name" value="ADH-like_C"/>
</dbReference>
<dbReference type="SUPFAM" id="SSF51735">
    <property type="entry name" value="NAD(P)-binding Rossmann-fold domains"/>
    <property type="match status" value="1"/>
</dbReference>
<dbReference type="Gene3D" id="3.90.180.10">
    <property type="entry name" value="Medium-chain alcohol dehydrogenases, catalytic domain"/>
    <property type="match status" value="1"/>
</dbReference>
<keyword evidence="9" id="KW-1185">Reference proteome</keyword>
<comment type="similarity">
    <text evidence="5">Belongs to the zinc-containing alcohol dehydrogenase family.</text>
</comment>
<dbReference type="EMBL" id="BIFH01000015">
    <property type="protein sequence ID" value="GCD94218.1"/>
    <property type="molecule type" value="Genomic_DNA"/>
</dbReference>
<gene>
    <name evidence="8" type="ORF">EHYA_01877</name>
</gene>
<dbReference type="OrthoDB" id="241504at2"/>
<organism evidence="8 9">
    <name type="scientific">Embleya hyalina</name>
    <dbReference type="NCBI Taxonomy" id="516124"/>
    <lineage>
        <taxon>Bacteria</taxon>
        <taxon>Bacillati</taxon>
        <taxon>Actinomycetota</taxon>
        <taxon>Actinomycetes</taxon>
        <taxon>Kitasatosporales</taxon>
        <taxon>Streptomycetaceae</taxon>
        <taxon>Embleya</taxon>
    </lineage>
</organism>
<evidence type="ECO:0000256" key="1">
    <source>
        <dbReference type="ARBA" id="ARBA00001947"/>
    </source>
</evidence>
<evidence type="ECO:0000256" key="4">
    <source>
        <dbReference type="ARBA" id="ARBA00023002"/>
    </source>
</evidence>
<dbReference type="Gene3D" id="3.40.50.720">
    <property type="entry name" value="NAD(P)-binding Rossmann-like Domain"/>
    <property type="match status" value="1"/>
</dbReference>
<dbReference type="Proteomes" id="UP000286931">
    <property type="component" value="Unassembled WGS sequence"/>
</dbReference>
<accession>A0A401YI19</accession>
<name>A0A401YI19_9ACTN</name>
<dbReference type="InterPro" id="IPR011032">
    <property type="entry name" value="GroES-like_sf"/>
</dbReference>
<keyword evidence="2 5" id="KW-0479">Metal-binding</keyword>
<feature type="domain" description="Alcohol dehydrogenase-like C-terminal" evidence="6">
    <location>
        <begin position="177"/>
        <end position="304"/>
    </location>
</feature>